<feature type="binding site" evidence="1">
    <location>
        <position position="7"/>
    </location>
    <ligand>
        <name>Zn(2+)</name>
        <dbReference type="ChEBI" id="CHEBI:29105"/>
    </ligand>
</feature>
<keyword evidence="1" id="KW-0862">Zinc</keyword>
<dbReference type="AlphaFoldDB" id="A0A2R3P791"/>
<evidence type="ECO:0000313" key="3">
    <source>
        <dbReference type="Proteomes" id="UP000239216"/>
    </source>
</evidence>
<dbReference type="RefSeq" id="WP_029512135.1">
    <property type="nucleotide sequence ID" value="NZ_CP022513.1"/>
</dbReference>
<proteinExistence type="predicted"/>
<feature type="binding site" evidence="1">
    <location>
        <position position="181"/>
    </location>
    <ligand>
        <name>Zn(2+)</name>
        <dbReference type="ChEBI" id="CHEBI:29105"/>
    </ligand>
</feature>
<dbReference type="InterPro" id="IPR005019">
    <property type="entry name" value="Adenine_glyco"/>
</dbReference>
<dbReference type="Proteomes" id="UP000239216">
    <property type="component" value="Chromosome"/>
</dbReference>
<dbReference type="Pfam" id="PF03352">
    <property type="entry name" value="Adenine_glyco"/>
    <property type="match status" value="1"/>
</dbReference>
<keyword evidence="1" id="KW-0479">Metal-binding</keyword>
<dbReference type="EMBL" id="CP022513">
    <property type="protein sequence ID" value="AVN64331.1"/>
    <property type="molecule type" value="Genomic_DNA"/>
</dbReference>
<organism evidence="2 3">
    <name type="scientific">Mesoplasma florum</name>
    <name type="common">Acholeplasma florum</name>
    <dbReference type="NCBI Taxonomy" id="2151"/>
    <lineage>
        <taxon>Bacteria</taxon>
        <taxon>Bacillati</taxon>
        <taxon>Mycoplasmatota</taxon>
        <taxon>Mollicutes</taxon>
        <taxon>Entomoplasmatales</taxon>
        <taxon>Entomoplasmataceae</taxon>
        <taxon>Mesoplasma</taxon>
    </lineage>
</organism>
<protein>
    <submittedName>
        <fullName evidence="2">DNA-3-methyladenine glycosylase I</fullName>
    </submittedName>
</protein>
<evidence type="ECO:0000313" key="2">
    <source>
        <dbReference type="EMBL" id="AVN64331.1"/>
    </source>
</evidence>
<feature type="binding site" evidence="1">
    <location>
        <position position="19"/>
    </location>
    <ligand>
        <name>Zn(2+)</name>
        <dbReference type="ChEBI" id="CHEBI:29105"/>
    </ligand>
</feature>
<dbReference type="Gene3D" id="1.10.340.30">
    <property type="entry name" value="Hypothetical protein, domain 2"/>
    <property type="match status" value="1"/>
</dbReference>
<dbReference type="SUPFAM" id="SSF48150">
    <property type="entry name" value="DNA-glycosylase"/>
    <property type="match status" value="1"/>
</dbReference>
<dbReference type="GO" id="GO:0008725">
    <property type="term" value="F:DNA-3-methyladenine glycosylase activity"/>
    <property type="evidence" value="ECO:0007669"/>
    <property type="project" value="InterPro"/>
</dbReference>
<name>A0A2R3P791_MESFO</name>
<dbReference type="InterPro" id="IPR052891">
    <property type="entry name" value="DNA-3mA_glycosylase"/>
</dbReference>
<dbReference type="GO" id="GO:0006284">
    <property type="term" value="P:base-excision repair"/>
    <property type="evidence" value="ECO:0007669"/>
    <property type="project" value="InterPro"/>
</dbReference>
<dbReference type="PANTHER" id="PTHR30037:SF4">
    <property type="entry name" value="DNA-3-METHYLADENINE GLYCOSYLASE I"/>
    <property type="match status" value="1"/>
</dbReference>
<accession>A0A2R3P791</accession>
<evidence type="ECO:0000256" key="1">
    <source>
        <dbReference type="PIRSR" id="PIRSR605019-1"/>
    </source>
</evidence>
<dbReference type="InterPro" id="IPR011257">
    <property type="entry name" value="DNA_glycosylase"/>
</dbReference>
<dbReference type="GO" id="GO:0046872">
    <property type="term" value="F:metal ion binding"/>
    <property type="evidence" value="ECO:0007669"/>
    <property type="project" value="UniProtKB-KW"/>
</dbReference>
<sequence length="187" mass="21860">MKNKQRCDWSSNAILNEYHDNEWGKITQNDDYIFELLILENMQAGLNWLTILLKREEFKKAFDNFDLEKIINYDENKINQLMNNKGIIRNKLKIKSAISNAKAFKEIQIQFGSFYNYISTFTNNKQVINNWNSISEVPAESNLSNTISVDLRKRGFKFVGPVIVYSFLQAIGIIDDHLNKCFCKSQN</sequence>
<gene>
    <name evidence="2" type="ORF">CG003_01455</name>
</gene>
<feature type="binding site" evidence="1">
    <location>
        <position position="177"/>
    </location>
    <ligand>
        <name>Zn(2+)</name>
        <dbReference type="ChEBI" id="CHEBI:29105"/>
    </ligand>
</feature>
<reference evidence="2 3" key="1">
    <citation type="submission" date="2017-07" db="EMBL/GenBank/DDBJ databases">
        <title>Comparative genomic analysis of Mesoplasma florum.</title>
        <authorList>
            <person name="Baby V."/>
            <person name="Lachance J.-C."/>
            <person name="Gagnon J."/>
            <person name="Lucier J.-F."/>
            <person name="Matteau D."/>
            <person name="Knight T.F."/>
            <person name="Rodrigue S."/>
        </authorList>
    </citation>
    <scope>NUCLEOTIDE SEQUENCE [LARGE SCALE GENOMIC DNA]</scope>
    <source>
        <strain evidence="2 3">CnuA-2</strain>
    </source>
</reference>
<dbReference type="PANTHER" id="PTHR30037">
    <property type="entry name" value="DNA-3-METHYLADENINE GLYCOSYLASE 1"/>
    <property type="match status" value="1"/>
</dbReference>